<feature type="transmembrane region" description="Helical" evidence="7">
    <location>
        <begin position="59"/>
        <end position="78"/>
    </location>
</feature>
<dbReference type="EMBL" id="GG662313">
    <property type="protein sequence ID" value="EAS05973.2"/>
    <property type="molecule type" value="Genomic_DNA"/>
</dbReference>
<dbReference type="GeneID" id="7845020"/>
<dbReference type="KEGG" id="tet:TTHERM_00780620"/>
<sequence length="666" mass="76279">MLNKSMLLIKVVIILKIQKNIISILRIFMQTYDIYLFINFAQIFLTLLTQNVIRSKISFLYLIYFNNLLLVSVKNQVYTKFFFFLQKLIKIVEQDIKMDQDQTFQSDLKAKLTNVIELESKNQNIGSEVPYQTIHTTRTLDTQPNQHQQHFQQNISVNPFFTQDNQSKNIDIQDDIEIVNRDTSNLERKGMKEQLVHNYDENLFDPNFTFFLFVNSTSGGNQAANFIKIQAERINFVLEMNKGDKENQQVEVFFYDLKNGENKERGFTLLKHKQDSGRQNIRVIVGGGDGTVMWVIQEMLNKKMDLSSIPIGIVPFGTGNDFSRVLGWGGGVPDDYIGKNLKGLKEMVRKWIKAKVAPFDIWEIKFKAGENGSFKRIEKENGKAVKKQMKDSNGDILKIMKKPMSNYFSIGIDARIGIGFDKNRTTSQIGNKCVYCWEGFKKTFLRTSKISQVVDALEELHEEDVSQDKISELDISIEDNFSNKQVIFNTRSASMALTAQQAQQLRESQQKKIEDKKNNNILKGNPACLLILNINSYAGGTNKIWTSSKGQVGLEKFDHNKVQDQFQKQDFGDGMVEFVSFTSAISLANERFISGQASRVAQGKGPFVLKFKKMQGENKQNPITTYFQIDGEYYQVDSPLSVKIKQNKQLPNGKIQVLINTQGNSY</sequence>
<dbReference type="STRING" id="312017.I7MAS1"/>
<dbReference type="InterPro" id="IPR017438">
    <property type="entry name" value="ATP-NAD_kinase_N"/>
</dbReference>
<dbReference type="PROSITE" id="PS50146">
    <property type="entry name" value="DAGK"/>
    <property type="match status" value="1"/>
</dbReference>
<dbReference type="RefSeq" id="XP_001026218.2">
    <property type="nucleotide sequence ID" value="XM_001026218.2"/>
</dbReference>
<feature type="transmembrane region" description="Helical" evidence="7">
    <location>
        <begin position="34"/>
        <end position="52"/>
    </location>
</feature>
<dbReference type="InterPro" id="IPR016064">
    <property type="entry name" value="NAD/diacylglycerol_kinase_sf"/>
</dbReference>
<dbReference type="SUPFAM" id="SSF111331">
    <property type="entry name" value="NAD kinase/diacylglycerol kinase-like"/>
    <property type="match status" value="1"/>
</dbReference>
<keyword evidence="7" id="KW-1133">Transmembrane helix</keyword>
<dbReference type="SMART" id="SM00046">
    <property type="entry name" value="DAGKc"/>
    <property type="match status" value="1"/>
</dbReference>
<reference evidence="10" key="1">
    <citation type="journal article" date="2006" name="PLoS Biol.">
        <title>Macronuclear genome sequence of the ciliate Tetrahymena thermophila, a model eukaryote.</title>
        <authorList>
            <person name="Eisen J.A."/>
            <person name="Coyne R.S."/>
            <person name="Wu M."/>
            <person name="Wu D."/>
            <person name="Thiagarajan M."/>
            <person name="Wortman J.R."/>
            <person name="Badger J.H."/>
            <person name="Ren Q."/>
            <person name="Amedeo P."/>
            <person name="Jones K.M."/>
            <person name="Tallon L.J."/>
            <person name="Delcher A.L."/>
            <person name="Salzberg S.L."/>
            <person name="Silva J.C."/>
            <person name="Haas B.J."/>
            <person name="Majoros W.H."/>
            <person name="Farzad M."/>
            <person name="Carlton J.M."/>
            <person name="Smith R.K. Jr."/>
            <person name="Garg J."/>
            <person name="Pearlman R.E."/>
            <person name="Karrer K.M."/>
            <person name="Sun L."/>
            <person name="Manning G."/>
            <person name="Elde N.C."/>
            <person name="Turkewitz A.P."/>
            <person name="Asai D.J."/>
            <person name="Wilkes D.E."/>
            <person name="Wang Y."/>
            <person name="Cai H."/>
            <person name="Collins K."/>
            <person name="Stewart B.A."/>
            <person name="Lee S.R."/>
            <person name="Wilamowska K."/>
            <person name="Weinberg Z."/>
            <person name="Ruzzo W.L."/>
            <person name="Wloga D."/>
            <person name="Gaertig J."/>
            <person name="Frankel J."/>
            <person name="Tsao C.-C."/>
            <person name="Gorovsky M.A."/>
            <person name="Keeling P.J."/>
            <person name="Waller R.F."/>
            <person name="Patron N.J."/>
            <person name="Cherry J.M."/>
            <person name="Stover N.A."/>
            <person name="Krieger C.J."/>
            <person name="del Toro C."/>
            <person name="Ryder H.F."/>
            <person name="Williamson S.C."/>
            <person name="Barbeau R.A."/>
            <person name="Hamilton E.P."/>
            <person name="Orias E."/>
        </authorList>
    </citation>
    <scope>NUCLEOTIDE SEQUENCE [LARGE SCALE GENOMIC DNA]</scope>
    <source>
        <strain evidence="10">SB210</strain>
    </source>
</reference>
<dbReference type="Proteomes" id="UP000009168">
    <property type="component" value="Unassembled WGS sequence"/>
</dbReference>
<dbReference type="InterPro" id="IPR000756">
    <property type="entry name" value="Diacylglycerol_kin_accessory"/>
</dbReference>
<keyword evidence="4 6" id="KW-0418">Kinase</keyword>
<dbReference type="OrthoDB" id="242257at2759"/>
<dbReference type="eggNOG" id="KOG1169">
    <property type="taxonomic scope" value="Eukaryota"/>
</dbReference>
<name>I7MAS1_TETTS</name>
<dbReference type="EC" id="2.7.1.107" evidence="6"/>
<keyword evidence="3 6" id="KW-0547">Nucleotide-binding</keyword>
<dbReference type="GO" id="GO:0004143">
    <property type="term" value="F:ATP-dependent diacylglycerol kinase activity"/>
    <property type="evidence" value="ECO:0007669"/>
    <property type="project" value="UniProtKB-EC"/>
</dbReference>
<keyword evidence="10" id="KW-1185">Reference proteome</keyword>
<dbReference type="Pfam" id="PF00781">
    <property type="entry name" value="DAGK_cat"/>
    <property type="match status" value="1"/>
</dbReference>
<dbReference type="InterPro" id="IPR001206">
    <property type="entry name" value="Diacylglycerol_kinase_cat_dom"/>
</dbReference>
<dbReference type="InParanoid" id="I7MAS1"/>
<dbReference type="Gene3D" id="3.40.50.10330">
    <property type="entry name" value="Probable inorganic polyphosphate/atp-NAD kinase, domain 1"/>
    <property type="match status" value="1"/>
</dbReference>
<feature type="domain" description="DAGKc" evidence="8">
    <location>
        <begin position="205"/>
        <end position="368"/>
    </location>
</feature>
<evidence type="ECO:0000256" key="5">
    <source>
        <dbReference type="ARBA" id="ARBA00022840"/>
    </source>
</evidence>
<evidence type="ECO:0000256" key="3">
    <source>
        <dbReference type="ARBA" id="ARBA00022741"/>
    </source>
</evidence>
<dbReference type="PANTHER" id="PTHR11255">
    <property type="entry name" value="DIACYLGLYCEROL KINASE"/>
    <property type="match status" value="1"/>
</dbReference>
<dbReference type="GO" id="GO:0007200">
    <property type="term" value="P:phospholipase C-activating G protein-coupled receptor signaling pathway"/>
    <property type="evidence" value="ECO:0007669"/>
    <property type="project" value="InterPro"/>
</dbReference>
<keyword evidence="7" id="KW-0812">Transmembrane</keyword>
<evidence type="ECO:0000313" key="10">
    <source>
        <dbReference type="Proteomes" id="UP000009168"/>
    </source>
</evidence>
<dbReference type="GO" id="GO:0005524">
    <property type="term" value="F:ATP binding"/>
    <property type="evidence" value="ECO:0007669"/>
    <property type="project" value="UniProtKB-KW"/>
</dbReference>
<comment type="catalytic activity">
    <reaction evidence="6">
        <text>a 1,2-diacyl-sn-glycerol + ATP = a 1,2-diacyl-sn-glycero-3-phosphate + ADP + H(+)</text>
        <dbReference type="Rhea" id="RHEA:10272"/>
        <dbReference type="ChEBI" id="CHEBI:15378"/>
        <dbReference type="ChEBI" id="CHEBI:17815"/>
        <dbReference type="ChEBI" id="CHEBI:30616"/>
        <dbReference type="ChEBI" id="CHEBI:58608"/>
        <dbReference type="ChEBI" id="CHEBI:456216"/>
        <dbReference type="EC" id="2.7.1.107"/>
    </reaction>
</comment>
<proteinExistence type="inferred from homology"/>
<accession>I7MAS1</accession>
<dbReference type="PANTHER" id="PTHR11255:SF121">
    <property type="entry name" value="DIACYLGLYCEROL KINASE (ATP)"/>
    <property type="match status" value="1"/>
</dbReference>
<dbReference type="SMART" id="SM00045">
    <property type="entry name" value="DAGKa"/>
    <property type="match status" value="1"/>
</dbReference>
<dbReference type="InterPro" id="IPR037607">
    <property type="entry name" value="DGK"/>
</dbReference>
<organism evidence="9 10">
    <name type="scientific">Tetrahymena thermophila (strain SB210)</name>
    <dbReference type="NCBI Taxonomy" id="312017"/>
    <lineage>
        <taxon>Eukaryota</taxon>
        <taxon>Sar</taxon>
        <taxon>Alveolata</taxon>
        <taxon>Ciliophora</taxon>
        <taxon>Intramacronucleata</taxon>
        <taxon>Oligohymenophorea</taxon>
        <taxon>Hymenostomatida</taxon>
        <taxon>Tetrahymenina</taxon>
        <taxon>Tetrahymenidae</taxon>
        <taxon>Tetrahymena</taxon>
    </lineage>
</organism>
<evidence type="ECO:0000256" key="6">
    <source>
        <dbReference type="RuleBase" id="RU361128"/>
    </source>
</evidence>
<dbReference type="FunCoup" id="I7MAS1">
    <property type="interactions" value="26"/>
</dbReference>
<evidence type="ECO:0000313" key="9">
    <source>
        <dbReference type="EMBL" id="EAS05973.2"/>
    </source>
</evidence>
<feature type="transmembrane region" description="Helical" evidence="7">
    <location>
        <begin position="7"/>
        <end position="28"/>
    </location>
</feature>
<evidence type="ECO:0000256" key="4">
    <source>
        <dbReference type="ARBA" id="ARBA00022777"/>
    </source>
</evidence>
<evidence type="ECO:0000256" key="2">
    <source>
        <dbReference type="ARBA" id="ARBA00022679"/>
    </source>
</evidence>
<keyword evidence="7" id="KW-0472">Membrane</keyword>
<evidence type="ECO:0000256" key="7">
    <source>
        <dbReference type="SAM" id="Phobius"/>
    </source>
</evidence>
<gene>
    <name evidence="9" type="ORF">TTHERM_00780620</name>
</gene>
<evidence type="ECO:0000256" key="1">
    <source>
        <dbReference type="ARBA" id="ARBA00009280"/>
    </source>
</evidence>
<comment type="similarity">
    <text evidence="1 6">Belongs to the eukaryotic diacylglycerol kinase family.</text>
</comment>
<dbReference type="AlphaFoldDB" id="I7MAS1"/>
<protein>
    <recommendedName>
        <fullName evidence="6">Diacylglycerol kinase</fullName>
        <shortName evidence="6">DAG kinase</shortName>
        <ecNumber evidence="6">2.7.1.107</ecNumber>
    </recommendedName>
</protein>
<evidence type="ECO:0000259" key="8">
    <source>
        <dbReference type="PROSITE" id="PS50146"/>
    </source>
</evidence>
<dbReference type="GO" id="GO:0016020">
    <property type="term" value="C:membrane"/>
    <property type="evidence" value="ECO:0007669"/>
    <property type="project" value="TreeGrafter"/>
</dbReference>
<keyword evidence="5 6" id="KW-0067">ATP-binding</keyword>
<keyword evidence="2 6" id="KW-0808">Transferase</keyword>
<dbReference type="Pfam" id="PF00609">
    <property type="entry name" value="DAGK_acc"/>
    <property type="match status" value="2"/>
</dbReference>